<keyword evidence="1" id="KW-0472">Membrane</keyword>
<comment type="caution">
    <text evidence="2">The sequence shown here is derived from an EMBL/GenBank/DDBJ whole genome shotgun (WGS) entry which is preliminary data.</text>
</comment>
<evidence type="ECO:0000313" key="2">
    <source>
        <dbReference type="EMBL" id="MBC5852141.1"/>
    </source>
</evidence>
<protein>
    <submittedName>
        <fullName evidence="2">Uncharacterized protein</fullName>
    </submittedName>
</protein>
<dbReference type="AlphaFoldDB" id="A0A9X0UJQ2"/>
<dbReference type="Proteomes" id="UP000615796">
    <property type="component" value="Unassembled WGS sequence"/>
</dbReference>
<accession>A0A9X0UJQ2</accession>
<reference evidence="2" key="1">
    <citation type="submission" date="2020-08" db="EMBL/GenBank/DDBJ databases">
        <title>Genome Sequencing and Pan-Genome Analysis of Migratory bird Vibrio Strains, Inner Mongolia.</title>
        <authorList>
            <person name="Zheng L."/>
        </authorList>
    </citation>
    <scope>NUCLEOTIDE SEQUENCE</scope>
    <source>
        <strain evidence="2">M13F</strain>
    </source>
</reference>
<feature type="transmembrane region" description="Helical" evidence="1">
    <location>
        <begin position="23"/>
        <end position="41"/>
    </location>
</feature>
<gene>
    <name evidence="2" type="ORF">H8Q88_14630</name>
</gene>
<evidence type="ECO:0000313" key="3">
    <source>
        <dbReference type="Proteomes" id="UP000615796"/>
    </source>
</evidence>
<proteinExistence type="predicted"/>
<name>A0A9X0UJQ2_VIBME</name>
<keyword evidence="1" id="KW-0812">Transmembrane</keyword>
<keyword evidence="1" id="KW-1133">Transmembrane helix</keyword>
<dbReference type="RefSeq" id="WP_187026686.1">
    <property type="nucleotide sequence ID" value="NZ_JACRUP010000010.1"/>
</dbReference>
<sequence>MLYDLIDGLTKVVDVMITNPKQFTFIAVTGLVLNVTTALWIKQRYKSKISKYATTIVALYDTEKVAIELLKENEVEQGNKSTVRSLAYEQGGYSTKVYRSEALKYAKKTIRATVNSRPIGRE</sequence>
<organism evidence="2 3">
    <name type="scientific">Vibrio metschnikovii</name>
    <dbReference type="NCBI Taxonomy" id="28172"/>
    <lineage>
        <taxon>Bacteria</taxon>
        <taxon>Pseudomonadati</taxon>
        <taxon>Pseudomonadota</taxon>
        <taxon>Gammaproteobacteria</taxon>
        <taxon>Vibrionales</taxon>
        <taxon>Vibrionaceae</taxon>
        <taxon>Vibrio</taxon>
    </lineage>
</organism>
<evidence type="ECO:0000256" key="1">
    <source>
        <dbReference type="SAM" id="Phobius"/>
    </source>
</evidence>
<keyword evidence="3" id="KW-1185">Reference proteome</keyword>
<dbReference type="EMBL" id="JACRUP010000010">
    <property type="protein sequence ID" value="MBC5852141.1"/>
    <property type="molecule type" value="Genomic_DNA"/>
</dbReference>